<dbReference type="Pfam" id="PF22580">
    <property type="entry name" value="KYNU_C"/>
    <property type="match status" value="1"/>
</dbReference>
<evidence type="ECO:0000256" key="2">
    <source>
        <dbReference type="ARBA" id="ARBA00022801"/>
    </source>
</evidence>
<comment type="subunit">
    <text evidence="4">Homodimer.</text>
</comment>
<dbReference type="PANTHER" id="PTHR14084">
    <property type="entry name" value="KYNURENINASE"/>
    <property type="match status" value="1"/>
</dbReference>
<comment type="pathway">
    <text evidence="4">Amino-acid degradation; L-kynurenine degradation; L-alanine and anthranilate from L-kynurenine: step 1/1.</text>
</comment>
<comment type="caution">
    <text evidence="5">The sequence shown here is derived from an EMBL/GenBank/DDBJ whole genome shotgun (WGS) entry which is preliminary data.</text>
</comment>
<sequence>MPSNSSPEPGFARHAFVLPRAPDGGDAVYLAGNSLGAQPRAARDAVLAAVDEQWARVGVAGWEDSGWWATPQRLGDRVGALVGAAPGQTVVGDSTSVQLFGALIAAARLRPGRSVLLSDAGHFPTDRYLATSVARLTGLTLVTASPDAMAPDADTAVVAVPAVDFRTGERWDLAAIVDRAHAAGAVVVADLSHAVGVLPVDLDGLGVDLAVGCTYKYLNGGPGAPAFAYVAARHHDVLDPPLTGWTGHAEPFAMTEAWTPAPGVGRLRVGTPPMLSMLALDGALSVFDGSDSPALPGVHAASLALGDAFLEALPAGVDVVTPREHGRRGGHVAVRVPDAEGRCAALARRGVVVDARPPDLLRFGFAAPYVTLDDARVAARELAALL</sequence>
<protein>
    <recommendedName>
        <fullName evidence="4">Kynureninase</fullName>
        <ecNumber evidence="4">3.7.1.3</ecNumber>
    </recommendedName>
</protein>
<accession>A0ABV9RGR7</accession>
<dbReference type="InterPro" id="IPR015424">
    <property type="entry name" value="PyrdxlP-dep_Trfase"/>
</dbReference>
<keyword evidence="5" id="KW-0808">Transferase</keyword>
<dbReference type="EMBL" id="JBHSIM010000028">
    <property type="protein sequence ID" value="MFC4833389.1"/>
    <property type="molecule type" value="Genomic_DNA"/>
</dbReference>
<dbReference type="InterPro" id="IPR010111">
    <property type="entry name" value="Kynureninase"/>
</dbReference>
<reference evidence="6" key="1">
    <citation type="journal article" date="2019" name="Int. J. Syst. Evol. Microbiol.">
        <title>The Global Catalogue of Microorganisms (GCM) 10K type strain sequencing project: providing services to taxonomists for standard genome sequencing and annotation.</title>
        <authorList>
            <consortium name="The Broad Institute Genomics Platform"/>
            <consortium name="The Broad Institute Genome Sequencing Center for Infectious Disease"/>
            <person name="Wu L."/>
            <person name="Ma J."/>
        </authorList>
    </citation>
    <scope>NUCLEOTIDE SEQUENCE [LARGE SCALE GENOMIC DNA]</scope>
    <source>
        <strain evidence="6">CCUG 50347</strain>
    </source>
</reference>
<dbReference type="SUPFAM" id="SSF53383">
    <property type="entry name" value="PLP-dependent transferases"/>
    <property type="match status" value="1"/>
</dbReference>
<dbReference type="Gene3D" id="3.90.1150.10">
    <property type="entry name" value="Aspartate Aminotransferase, domain 1"/>
    <property type="match status" value="1"/>
</dbReference>
<comment type="similarity">
    <text evidence="4">Belongs to the kynureninase family.</text>
</comment>
<gene>
    <name evidence="5" type="ORF">ACFPEL_13335</name>
</gene>
<evidence type="ECO:0000256" key="4">
    <source>
        <dbReference type="PIRNR" id="PIRNR038800"/>
    </source>
</evidence>
<dbReference type="PIRSF" id="PIRSF038800">
    <property type="entry name" value="KYNU"/>
    <property type="match status" value="1"/>
</dbReference>
<dbReference type="Proteomes" id="UP001595909">
    <property type="component" value="Unassembled WGS sequence"/>
</dbReference>
<evidence type="ECO:0000256" key="1">
    <source>
        <dbReference type="ARBA" id="ARBA00022642"/>
    </source>
</evidence>
<evidence type="ECO:0000256" key="3">
    <source>
        <dbReference type="ARBA" id="ARBA00022898"/>
    </source>
</evidence>
<comment type="catalytic activity">
    <reaction evidence="4">
        <text>3-hydroxy-L-kynurenine + H2O = 3-hydroxyanthranilate + L-alanine + H(+)</text>
        <dbReference type="Rhea" id="RHEA:25143"/>
        <dbReference type="ChEBI" id="CHEBI:15377"/>
        <dbReference type="ChEBI" id="CHEBI:15378"/>
        <dbReference type="ChEBI" id="CHEBI:36559"/>
        <dbReference type="ChEBI" id="CHEBI:57972"/>
        <dbReference type="ChEBI" id="CHEBI:58125"/>
        <dbReference type="EC" id="3.7.1.3"/>
    </reaction>
</comment>
<organism evidence="5 6">
    <name type="scientific">Actinomycetospora chibensis</name>
    <dbReference type="NCBI Taxonomy" id="663606"/>
    <lineage>
        <taxon>Bacteria</taxon>
        <taxon>Bacillati</taxon>
        <taxon>Actinomycetota</taxon>
        <taxon>Actinomycetes</taxon>
        <taxon>Pseudonocardiales</taxon>
        <taxon>Pseudonocardiaceae</taxon>
        <taxon>Actinomycetospora</taxon>
    </lineage>
</organism>
<dbReference type="PANTHER" id="PTHR14084:SF0">
    <property type="entry name" value="KYNURENINASE"/>
    <property type="match status" value="1"/>
</dbReference>
<dbReference type="EC" id="3.7.1.3" evidence="4"/>
<comment type="pathway">
    <text evidence="4">Cofactor biosynthesis; NAD(+) biosynthesis; quinolinate from L-kynurenine: step 2/3.</text>
</comment>
<comment type="function">
    <text evidence="4">Catalyzes the cleavage of L-kynurenine (L-Kyn) and L-3-hydroxykynurenine (L-3OHKyn) into anthranilic acid (AA) and 3-hydroxyanthranilic acid (3-OHAA), respectively.</text>
</comment>
<proteinExistence type="inferred from homology"/>
<dbReference type="InterPro" id="IPR015422">
    <property type="entry name" value="PyrdxlP-dep_Trfase_small"/>
</dbReference>
<keyword evidence="2 4" id="KW-0378">Hydrolase</keyword>
<dbReference type="RefSeq" id="WP_274189236.1">
    <property type="nucleotide sequence ID" value="NZ_BAABHN010000028.1"/>
</dbReference>
<keyword evidence="5" id="KW-0032">Aminotransferase</keyword>
<dbReference type="InterPro" id="IPR015421">
    <property type="entry name" value="PyrdxlP-dep_Trfase_major"/>
</dbReference>
<keyword evidence="6" id="KW-1185">Reference proteome</keyword>
<comment type="catalytic activity">
    <reaction evidence="4">
        <text>L-kynurenine + H2O = anthranilate + L-alanine + H(+)</text>
        <dbReference type="Rhea" id="RHEA:16813"/>
        <dbReference type="ChEBI" id="CHEBI:15377"/>
        <dbReference type="ChEBI" id="CHEBI:15378"/>
        <dbReference type="ChEBI" id="CHEBI:16567"/>
        <dbReference type="ChEBI" id="CHEBI:57959"/>
        <dbReference type="ChEBI" id="CHEBI:57972"/>
        <dbReference type="EC" id="3.7.1.3"/>
    </reaction>
</comment>
<comment type="cofactor">
    <cofactor evidence="4">
        <name>pyridoxal 5'-phosphate</name>
        <dbReference type="ChEBI" id="CHEBI:597326"/>
    </cofactor>
</comment>
<evidence type="ECO:0000313" key="5">
    <source>
        <dbReference type="EMBL" id="MFC4833389.1"/>
    </source>
</evidence>
<dbReference type="Gene3D" id="3.40.640.10">
    <property type="entry name" value="Type I PLP-dependent aspartate aminotransferase-like (Major domain)"/>
    <property type="match status" value="1"/>
</dbReference>
<name>A0ABV9RGR7_9PSEU</name>
<keyword evidence="3 4" id="KW-0663">Pyridoxal phosphate</keyword>
<evidence type="ECO:0000313" key="6">
    <source>
        <dbReference type="Proteomes" id="UP001595909"/>
    </source>
</evidence>
<keyword evidence="1 4" id="KW-0662">Pyridine nucleotide biosynthesis</keyword>
<dbReference type="GO" id="GO:0008483">
    <property type="term" value="F:transaminase activity"/>
    <property type="evidence" value="ECO:0007669"/>
    <property type="project" value="UniProtKB-KW"/>
</dbReference>